<gene>
    <name evidence="6" type="ORF">SAMN02745225_01614</name>
</gene>
<dbReference type="STRING" id="1121881.SAMN02745225_01614"/>
<protein>
    <submittedName>
        <fullName evidence="6">Flagellar protein FliS</fullName>
    </submittedName>
</protein>
<keyword evidence="4" id="KW-1005">Bacterial flagellum biogenesis</keyword>
<keyword evidence="3" id="KW-0963">Cytoplasm</keyword>
<keyword evidence="6" id="KW-0966">Cell projection</keyword>
<organism evidence="6 7">
    <name type="scientific">Ferrithrix thermotolerans DSM 19514</name>
    <dbReference type="NCBI Taxonomy" id="1121881"/>
    <lineage>
        <taxon>Bacteria</taxon>
        <taxon>Bacillati</taxon>
        <taxon>Actinomycetota</taxon>
        <taxon>Acidimicrobiia</taxon>
        <taxon>Acidimicrobiales</taxon>
        <taxon>Acidimicrobiaceae</taxon>
        <taxon>Ferrithrix</taxon>
    </lineage>
</organism>
<dbReference type="PANTHER" id="PTHR34773">
    <property type="entry name" value="FLAGELLAR SECRETION CHAPERONE FLIS"/>
    <property type="match status" value="1"/>
</dbReference>
<evidence type="ECO:0000256" key="1">
    <source>
        <dbReference type="ARBA" id="ARBA00004514"/>
    </source>
</evidence>
<evidence type="ECO:0000256" key="2">
    <source>
        <dbReference type="ARBA" id="ARBA00008787"/>
    </source>
</evidence>
<dbReference type="AlphaFoldDB" id="A0A1M4WAT3"/>
<evidence type="ECO:0000256" key="5">
    <source>
        <dbReference type="ARBA" id="ARBA00023186"/>
    </source>
</evidence>
<dbReference type="EMBL" id="FQUL01000023">
    <property type="protein sequence ID" value="SHE78193.1"/>
    <property type="molecule type" value="Genomic_DNA"/>
</dbReference>
<keyword evidence="6" id="KW-0282">Flagellum</keyword>
<sequence length="134" mass="15374">MHQAKVRRIYKEDSVLSSSPRKQFIMLYDNLIVDLDRAEMAFRVRDLYGIHEALRHAQDILHLVMSSLRLDLWDGARNLKELYGYALSQLIQANLYKDIKYLREAENVLRPLGEAWAQADKALDAEEAAASGVA</sequence>
<comment type="subcellular location">
    <subcellularLocation>
        <location evidence="1">Cytoplasm</location>
        <location evidence="1">Cytosol</location>
    </subcellularLocation>
</comment>
<dbReference type="InterPro" id="IPR003713">
    <property type="entry name" value="FliS"/>
</dbReference>
<dbReference type="GO" id="GO:0005829">
    <property type="term" value="C:cytosol"/>
    <property type="evidence" value="ECO:0007669"/>
    <property type="project" value="UniProtKB-SubCell"/>
</dbReference>
<reference evidence="7" key="1">
    <citation type="submission" date="2016-11" db="EMBL/GenBank/DDBJ databases">
        <authorList>
            <person name="Varghese N."/>
            <person name="Submissions S."/>
        </authorList>
    </citation>
    <scope>NUCLEOTIDE SEQUENCE [LARGE SCALE GENOMIC DNA]</scope>
    <source>
        <strain evidence="7">DSM 19514</strain>
    </source>
</reference>
<dbReference type="NCBIfam" id="TIGR00208">
    <property type="entry name" value="fliS"/>
    <property type="match status" value="1"/>
</dbReference>
<dbReference type="RefSeq" id="WP_072791118.1">
    <property type="nucleotide sequence ID" value="NZ_FQUL01000023.1"/>
</dbReference>
<dbReference type="Proteomes" id="UP000184295">
    <property type="component" value="Unassembled WGS sequence"/>
</dbReference>
<name>A0A1M4WAT3_9ACTN</name>
<accession>A0A1M4WAT3</accession>
<dbReference type="Gene3D" id="1.20.120.340">
    <property type="entry name" value="Flagellar protein FliS"/>
    <property type="match status" value="1"/>
</dbReference>
<evidence type="ECO:0000313" key="6">
    <source>
        <dbReference type="EMBL" id="SHE78193.1"/>
    </source>
</evidence>
<evidence type="ECO:0000256" key="4">
    <source>
        <dbReference type="ARBA" id="ARBA00022795"/>
    </source>
</evidence>
<dbReference type="GO" id="GO:0044780">
    <property type="term" value="P:bacterial-type flagellum assembly"/>
    <property type="evidence" value="ECO:0007669"/>
    <property type="project" value="InterPro"/>
</dbReference>
<dbReference type="PANTHER" id="PTHR34773:SF1">
    <property type="entry name" value="FLAGELLAR SECRETION CHAPERONE FLIS"/>
    <property type="match status" value="1"/>
</dbReference>
<comment type="similarity">
    <text evidence="2">Belongs to the FliS family.</text>
</comment>
<dbReference type="OrthoDB" id="3268516at2"/>
<evidence type="ECO:0000256" key="3">
    <source>
        <dbReference type="ARBA" id="ARBA00022490"/>
    </source>
</evidence>
<keyword evidence="7" id="KW-1185">Reference proteome</keyword>
<evidence type="ECO:0000313" key="7">
    <source>
        <dbReference type="Proteomes" id="UP000184295"/>
    </source>
</evidence>
<dbReference type="GO" id="GO:0071973">
    <property type="term" value="P:bacterial-type flagellum-dependent cell motility"/>
    <property type="evidence" value="ECO:0007669"/>
    <property type="project" value="TreeGrafter"/>
</dbReference>
<keyword evidence="6" id="KW-0969">Cilium</keyword>
<proteinExistence type="inferred from homology"/>
<dbReference type="InterPro" id="IPR036584">
    <property type="entry name" value="FliS_sf"/>
</dbReference>
<dbReference type="Pfam" id="PF02561">
    <property type="entry name" value="FliS"/>
    <property type="match status" value="1"/>
</dbReference>
<dbReference type="SUPFAM" id="SSF101116">
    <property type="entry name" value="Flagellar export chaperone FliS"/>
    <property type="match status" value="1"/>
</dbReference>
<keyword evidence="5" id="KW-0143">Chaperone</keyword>
<dbReference type="CDD" id="cd16098">
    <property type="entry name" value="FliS"/>
    <property type="match status" value="1"/>
</dbReference>